<protein>
    <submittedName>
        <fullName evidence="4">Uncharacterized protein</fullName>
    </submittedName>
</protein>
<reference evidence="6 7" key="1">
    <citation type="submission" date="2016-03" db="EMBL/GenBank/DDBJ databases">
        <title>Comparative genomics of 54 Lactobacillus plantarum strains reveals genomic uncoupling from niche constraints.</title>
        <authorList>
            <person name="Martino M.E."/>
        </authorList>
    </citation>
    <scope>NUCLEOTIDE SEQUENCE [LARGE SCALE GENOMIC DNA]</scope>
    <source>
        <strain evidence="3 6">NAB2</strain>
        <strain evidence="2 7">Nizo2260</strain>
    </source>
</reference>
<reference evidence="4 8" key="2">
    <citation type="submission" date="2016-08" db="EMBL/GenBank/DDBJ databases">
        <title>Genome sequencing of Lactobacillus plantarum JSA22, isolated from fermented soybean paste.</title>
        <authorList>
            <person name="Choi H.S."/>
        </authorList>
    </citation>
    <scope>NUCLEOTIDE SEQUENCE [LARGE SCALE GENOMIC DNA]</scope>
    <source>
        <strain evidence="4 8">JSA22</strain>
    </source>
</reference>
<keyword evidence="1" id="KW-0472">Membrane</keyword>
<reference evidence="5 9" key="3">
    <citation type="submission" date="2020-12" db="EMBL/GenBank/DDBJ databases">
        <title>Whole genome sequencing of Lactobacillus plantarum PC518.</title>
        <authorList>
            <person name="Guo Q."/>
        </authorList>
    </citation>
    <scope>NUCLEOTIDE SEQUENCE [LARGE SCALE GENOMIC DNA]</scope>
    <source>
        <strain evidence="5 9">PC518</strain>
    </source>
</reference>
<evidence type="ECO:0000313" key="8">
    <source>
        <dbReference type="Proteomes" id="UP000094892"/>
    </source>
</evidence>
<dbReference type="Proteomes" id="UP000595466">
    <property type="component" value="Chromosome"/>
</dbReference>
<keyword evidence="1" id="KW-0812">Transmembrane</keyword>
<dbReference type="KEGG" id="lpb:SH83_03640"/>
<feature type="transmembrane region" description="Helical" evidence="1">
    <location>
        <begin position="38"/>
        <end position="56"/>
    </location>
</feature>
<evidence type="ECO:0000313" key="2">
    <source>
        <dbReference type="EMBL" id="KZU01581.1"/>
    </source>
</evidence>
<dbReference type="PATRIC" id="fig|1590.143.peg.1603"/>
<keyword evidence="1" id="KW-1133">Transmembrane helix</keyword>
<dbReference type="Proteomes" id="UP000076989">
    <property type="component" value="Unassembled WGS sequence"/>
</dbReference>
<evidence type="ECO:0000313" key="6">
    <source>
        <dbReference type="Proteomes" id="UP000076872"/>
    </source>
</evidence>
<dbReference type="RefSeq" id="WP_003641144.1">
    <property type="nucleotide sequence ID" value="NZ_AP018405.1"/>
</dbReference>
<evidence type="ECO:0000313" key="5">
    <source>
        <dbReference type="EMBL" id="QQM60333.1"/>
    </source>
</evidence>
<dbReference type="EMBL" id="LUXO01000033">
    <property type="protein sequence ID" value="KZV01535.1"/>
    <property type="molecule type" value="Genomic_DNA"/>
</dbReference>
<dbReference type="EMBL" id="LUWI01000037">
    <property type="protein sequence ID" value="KZU01581.1"/>
    <property type="molecule type" value="Genomic_DNA"/>
</dbReference>
<sequence>MMMYPYLNLGPRDGVLIIAAAIMLALTVVFNWSVWELLFAVVAVVIAFLAGSMKPSKKNVLAFLKK</sequence>
<evidence type="ECO:0000313" key="3">
    <source>
        <dbReference type="EMBL" id="KZV01535.1"/>
    </source>
</evidence>
<dbReference type="OMA" id="RWSALEF"/>
<dbReference type="EMBL" id="MCOL01000001">
    <property type="protein sequence ID" value="ODO60926.1"/>
    <property type="molecule type" value="Genomic_DNA"/>
</dbReference>
<gene>
    <name evidence="5" type="ORF">JH395_11445</name>
    <name evidence="4" type="ORF">LPJSA22_00875</name>
    <name evidence="3" type="ORF">NAB2_2155</name>
    <name evidence="2" type="ORF">Nizo2260_2821</name>
</gene>
<accession>A0A0G9GS58</accession>
<dbReference type="Proteomes" id="UP000094892">
    <property type="component" value="Unassembled WGS sequence"/>
</dbReference>
<dbReference type="AlphaFoldDB" id="A0A0G9GS58"/>
<feature type="transmembrane region" description="Helical" evidence="1">
    <location>
        <begin position="12"/>
        <end position="32"/>
    </location>
</feature>
<evidence type="ECO:0000313" key="4">
    <source>
        <dbReference type="EMBL" id="ODO60926.1"/>
    </source>
</evidence>
<dbReference type="EMBL" id="CP066817">
    <property type="protein sequence ID" value="QQM60333.1"/>
    <property type="molecule type" value="Genomic_DNA"/>
</dbReference>
<evidence type="ECO:0000313" key="7">
    <source>
        <dbReference type="Proteomes" id="UP000076989"/>
    </source>
</evidence>
<dbReference type="Proteomes" id="UP000076872">
    <property type="component" value="Unassembled WGS sequence"/>
</dbReference>
<dbReference type="GeneID" id="89668441"/>
<evidence type="ECO:0000256" key="1">
    <source>
        <dbReference type="SAM" id="Phobius"/>
    </source>
</evidence>
<evidence type="ECO:0000313" key="9">
    <source>
        <dbReference type="Proteomes" id="UP000595466"/>
    </source>
</evidence>
<organism evidence="4 8">
    <name type="scientific">Lactiplantibacillus plantarum</name>
    <name type="common">Lactobacillus plantarum</name>
    <dbReference type="NCBI Taxonomy" id="1590"/>
    <lineage>
        <taxon>Bacteria</taxon>
        <taxon>Bacillati</taxon>
        <taxon>Bacillota</taxon>
        <taxon>Bacilli</taxon>
        <taxon>Lactobacillales</taxon>
        <taxon>Lactobacillaceae</taxon>
        <taxon>Lactiplantibacillus</taxon>
    </lineage>
</organism>
<name>A0A0G9GS58_LACPN</name>
<proteinExistence type="predicted"/>